<dbReference type="InterPro" id="IPR004224">
    <property type="entry name" value="Fum_red_B_TM"/>
</dbReference>
<keyword evidence="5 10" id="KW-0812">Transmembrane</keyword>
<evidence type="ECO:0000256" key="1">
    <source>
        <dbReference type="ARBA" id="ARBA00001971"/>
    </source>
</evidence>
<proteinExistence type="predicted"/>
<evidence type="ECO:0000313" key="11">
    <source>
        <dbReference type="EMBL" id="GAA5191429.1"/>
    </source>
</evidence>
<keyword evidence="9 10" id="KW-0472">Membrane</keyword>
<dbReference type="RefSeq" id="WP_345316739.1">
    <property type="nucleotide sequence ID" value="NZ_BAABLF010000011.1"/>
</dbReference>
<dbReference type="EMBL" id="BAABLF010000011">
    <property type="protein sequence ID" value="GAA5191429.1"/>
    <property type="molecule type" value="Genomic_DNA"/>
</dbReference>
<dbReference type="Pfam" id="PF01127">
    <property type="entry name" value="Sdh_cyt"/>
    <property type="match status" value="1"/>
</dbReference>
<feature type="transmembrane region" description="Helical" evidence="10">
    <location>
        <begin position="115"/>
        <end position="139"/>
    </location>
</feature>
<evidence type="ECO:0000256" key="7">
    <source>
        <dbReference type="ARBA" id="ARBA00022989"/>
    </source>
</evidence>
<feature type="transmembrane region" description="Helical" evidence="10">
    <location>
        <begin position="203"/>
        <end position="224"/>
    </location>
</feature>
<feature type="transmembrane region" description="Helical" evidence="10">
    <location>
        <begin position="20"/>
        <end position="42"/>
    </location>
</feature>
<evidence type="ECO:0000256" key="9">
    <source>
        <dbReference type="ARBA" id="ARBA00023136"/>
    </source>
</evidence>
<accession>A0ABP9S4W9</accession>
<keyword evidence="8" id="KW-0408">Iron</keyword>
<evidence type="ECO:0000256" key="2">
    <source>
        <dbReference type="ARBA" id="ARBA00004050"/>
    </source>
</evidence>
<gene>
    <name evidence="11" type="ORF">GCM10025772_18160</name>
</gene>
<dbReference type="Gene3D" id="1.20.1300.10">
    <property type="entry name" value="Fumarate reductase/succinate dehydrogenase, transmembrane subunit"/>
    <property type="match status" value="1"/>
</dbReference>
<keyword evidence="12" id="KW-1185">Reference proteome</keyword>
<comment type="cofactor">
    <cofactor evidence="1">
        <name>heme</name>
        <dbReference type="ChEBI" id="CHEBI:30413"/>
    </cofactor>
</comment>
<comment type="subcellular location">
    <subcellularLocation>
        <location evidence="3">Membrane</location>
    </subcellularLocation>
</comment>
<dbReference type="Proteomes" id="UP001501600">
    <property type="component" value="Unassembled WGS sequence"/>
</dbReference>
<feature type="transmembrane region" description="Helical" evidence="10">
    <location>
        <begin position="159"/>
        <end position="182"/>
    </location>
</feature>
<dbReference type="InterPro" id="IPR034804">
    <property type="entry name" value="SQR/QFR_C/D"/>
</dbReference>
<dbReference type="SUPFAM" id="SSF81343">
    <property type="entry name" value="Fumarate reductase respiratory complex transmembrane subunits"/>
    <property type="match status" value="1"/>
</dbReference>
<evidence type="ECO:0000256" key="3">
    <source>
        <dbReference type="ARBA" id="ARBA00004370"/>
    </source>
</evidence>
<evidence type="ECO:0000256" key="6">
    <source>
        <dbReference type="ARBA" id="ARBA00022723"/>
    </source>
</evidence>
<evidence type="ECO:0000256" key="8">
    <source>
        <dbReference type="ARBA" id="ARBA00023004"/>
    </source>
</evidence>
<sequence length="230" mass="25504">MRKLLALGRGPARMEILQGVTGAALTLFLFIHLHLEASVLFGPEAFNTVAWMLHAGWADPAGVGYGAPVVIAVLGVTLLLVLHVLAVLRRLPGEWRKVKALRHHTQVVRHEGTRLWVLQMLSGVAMMILVPIHLVTMLTQPHSLGAEPSSLRVVFEGGWLLYLLLLPLAVLHGVAGVTRLWLKWCPYAEPRQQGRRWMRRVALYLLILGGLSLLMQIYNGLFLFSPSLTG</sequence>
<protein>
    <recommendedName>
        <fullName evidence="13">Fumarate reductase cytochrome b subunit</fullName>
    </recommendedName>
</protein>
<evidence type="ECO:0000256" key="5">
    <source>
        <dbReference type="ARBA" id="ARBA00022692"/>
    </source>
</evidence>
<keyword evidence="4" id="KW-0349">Heme</keyword>
<evidence type="ECO:0000313" key="12">
    <source>
        <dbReference type="Proteomes" id="UP001501600"/>
    </source>
</evidence>
<evidence type="ECO:0000256" key="10">
    <source>
        <dbReference type="SAM" id="Phobius"/>
    </source>
</evidence>
<reference evidence="12" key="1">
    <citation type="journal article" date="2019" name="Int. J. Syst. Evol. Microbiol.">
        <title>The Global Catalogue of Microorganisms (GCM) 10K type strain sequencing project: providing services to taxonomists for standard genome sequencing and annotation.</title>
        <authorList>
            <consortium name="The Broad Institute Genomics Platform"/>
            <consortium name="The Broad Institute Genome Sequencing Center for Infectious Disease"/>
            <person name="Wu L."/>
            <person name="Ma J."/>
        </authorList>
    </citation>
    <scope>NUCLEOTIDE SEQUENCE [LARGE SCALE GENOMIC DNA]</scope>
    <source>
        <strain evidence="12">JCM 18720</strain>
    </source>
</reference>
<dbReference type="InterPro" id="IPR000701">
    <property type="entry name" value="SuccDH_FuR_B_TM-su"/>
</dbReference>
<comment type="function">
    <text evidence="2">Membrane-anchoring subunit of succinate dehydrogenase (SDH).</text>
</comment>
<evidence type="ECO:0008006" key="13">
    <source>
        <dbReference type="Google" id="ProtNLM"/>
    </source>
</evidence>
<comment type="caution">
    <text evidence="11">The sequence shown here is derived from an EMBL/GenBank/DDBJ whole genome shotgun (WGS) entry which is preliminary data.</text>
</comment>
<keyword evidence="6" id="KW-0479">Metal-binding</keyword>
<organism evidence="11 12">
    <name type="scientific">Ferrimonas gelatinilytica</name>
    <dbReference type="NCBI Taxonomy" id="1255257"/>
    <lineage>
        <taxon>Bacteria</taxon>
        <taxon>Pseudomonadati</taxon>
        <taxon>Pseudomonadota</taxon>
        <taxon>Gammaproteobacteria</taxon>
        <taxon>Alteromonadales</taxon>
        <taxon>Ferrimonadaceae</taxon>
        <taxon>Ferrimonas</taxon>
    </lineage>
</organism>
<feature type="transmembrane region" description="Helical" evidence="10">
    <location>
        <begin position="62"/>
        <end position="88"/>
    </location>
</feature>
<evidence type="ECO:0000256" key="4">
    <source>
        <dbReference type="ARBA" id="ARBA00022617"/>
    </source>
</evidence>
<keyword evidence="7 10" id="KW-1133">Transmembrane helix</keyword>
<name>A0ABP9S4W9_9GAMM</name>
<dbReference type="PIRSF" id="PIRSF000177">
    <property type="entry name" value="Fumar_rd_cyt_b"/>
    <property type="match status" value="1"/>
</dbReference>